<dbReference type="Pfam" id="PF24883">
    <property type="entry name" value="NPHP3_N"/>
    <property type="match status" value="1"/>
</dbReference>
<gene>
    <name evidence="4" type="ORF">K435DRAFT_837766</name>
</gene>
<organism evidence="4 5">
    <name type="scientific">Dendrothele bispora (strain CBS 962.96)</name>
    <dbReference type="NCBI Taxonomy" id="1314807"/>
    <lineage>
        <taxon>Eukaryota</taxon>
        <taxon>Fungi</taxon>
        <taxon>Dikarya</taxon>
        <taxon>Basidiomycota</taxon>
        <taxon>Agaricomycotina</taxon>
        <taxon>Agaricomycetes</taxon>
        <taxon>Agaricomycetidae</taxon>
        <taxon>Agaricales</taxon>
        <taxon>Agaricales incertae sedis</taxon>
        <taxon>Dendrothele</taxon>
    </lineage>
</organism>
<feature type="region of interest" description="Disordered" evidence="2">
    <location>
        <begin position="229"/>
        <end position="248"/>
    </location>
</feature>
<dbReference type="PANTHER" id="PTHR10039:SF14">
    <property type="entry name" value="NACHT DOMAIN-CONTAINING PROTEIN"/>
    <property type="match status" value="1"/>
</dbReference>
<keyword evidence="5" id="KW-1185">Reference proteome</keyword>
<feature type="region of interest" description="Disordered" evidence="2">
    <location>
        <begin position="198"/>
        <end position="218"/>
    </location>
</feature>
<dbReference type="OrthoDB" id="3038309at2759"/>
<evidence type="ECO:0000259" key="3">
    <source>
        <dbReference type="Pfam" id="PF24883"/>
    </source>
</evidence>
<dbReference type="AlphaFoldDB" id="A0A4V6T5I3"/>
<feature type="domain" description="Nephrocystin 3-like N-terminal" evidence="3">
    <location>
        <begin position="477"/>
        <end position="604"/>
    </location>
</feature>
<dbReference type="EMBL" id="ML179123">
    <property type="protein sequence ID" value="THU99205.1"/>
    <property type="molecule type" value="Genomic_DNA"/>
</dbReference>
<accession>A0A4V6T5I3</accession>
<feature type="region of interest" description="Disordered" evidence="2">
    <location>
        <begin position="161"/>
        <end position="184"/>
    </location>
</feature>
<dbReference type="PANTHER" id="PTHR10039">
    <property type="entry name" value="AMELOGENIN"/>
    <property type="match status" value="1"/>
</dbReference>
<reference evidence="4 5" key="1">
    <citation type="journal article" date="2019" name="Nat. Ecol. Evol.">
        <title>Megaphylogeny resolves global patterns of mushroom evolution.</title>
        <authorList>
            <person name="Varga T."/>
            <person name="Krizsan K."/>
            <person name="Foldi C."/>
            <person name="Dima B."/>
            <person name="Sanchez-Garcia M."/>
            <person name="Sanchez-Ramirez S."/>
            <person name="Szollosi G.J."/>
            <person name="Szarkandi J.G."/>
            <person name="Papp V."/>
            <person name="Albert L."/>
            <person name="Andreopoulos W."/>
            <person name="Angelini C."/>
            <person name="Antonin V."/>
            <person name="Barry K.W."/>
            <person name="Bougher N.L."/>
            <person name="Buchanan P."/>
            <person name="Buyck B."/>
            <person name="Bense V."/>
            <person name="Catcheside P."/>
            <person name="Chovatia M."/>
            <person name="Cooper J."/>
            <person name="Damon W."/>
            <person name="Desjardin D."/>
            <person name="Finy P."/>
            <person name="Geml J."/>
            <person name="Haridas S."/>
            <person name="Hughes K."/>
            <person name="Justo A."/>
            <person name="Karasinski D."/>
            <person name="Kautmanova I."/>
            <person name="Kiss B."/>
            <person name="Kocsube S."/>
            <person name="Kotiranta H."/>
            <person name="LaButti K.M."/>
            <person name="Lechner B.E."/>
            <person name="Liimatainen K."/>
            <person name="Lipzen A."/>
            <person name="Lukacs Z."/>
            <person name="Mihaltcheva S."/>
            <person name="Morgado L.N."/>
            <person name="Niskanen T."/>
            <person name="Noordeloos M.E."/>
            <person name="Ohm R.A."/>
            <person name="Ortiz-Santana B."/>
            <person name="Ovrebo C."/>
            <person name="Racz N."/>
            <person name="Riley R."/>
            <person name="Savchenko A."/>
            <person name="Shiryaev A."/>
            <person name="Soop K."/>
            <person name="Spirin V."/>
            <person name="Szebenyi C."/>
            <person name="Tomsovsky M."/>
            <person name="Tulloss R.E."/>
            <person name="Uehling J."/>
            <person name="Grigoriev I.V."/>
            <person name="Vagvolgyi C."/>
            <person name="Papp T."/>
            <person name="Martin F.M."/>
            <person name="Miettinen O."/>
            <person name="Hibbett D.S."/>
            <person name="Nagy L.G."/>
        </authorList>
    </citation>
    <scope>NUCLEOTIDE SEQUENCE [LARGE SCALE GENOMIC DNA]</scope>
    <source>
        <strain evidence="4 5">CBS 962.96</strain>
    </source>
</reference>
<feature type="compositionally biased region" description="Basic and acidic residues" evidence="2">
    <location>
        <begin position="962"/>
        <end position="999"/>
    </location>
</feature>
<evidence type="ECO:0000313" key="5">
    <source>
        <dbReference type="Proteomes" id="UP000297245"/>
    </source>
</evidence>
<evidence type="ECO:0000256" key="1">
    <source>
        <dbReference type="ARBA" id="ARBA00022737"/>
    </source>
</evidence>
<dbReference type="InterPro" id="IPR056884">
    <property type="entry name" value="NPHP3-like_N"/>
</dbReference>
<evidence type="ECO:0000313" key="4">
    <source>
        <dbReference type="EMBL" id="THU99205.1"/>
    </source>
</evidence>
<protein>
    <recommendedName>
        <fullName evidence="3">Nephrocystin 3-like N-terminal domain-containing protein</fullName>
    </recommendedName>
</protein>
<proteinExistence type="predicted"/>
<keyword evidence="1" id="KW-0677">Repeat</keyword>
<feature type="region of interest" description="Disordered" evidence="2">
    <location>
        <begin position="937"/>
        <end position="999"/>
    </location>
</feature>
<sequence>MISTKGEKRMLPRLEQANDAEPLTLTIEGKDSILVHDFGLNSEQPSHYVDIQVKNLPFGKTMGSYVVIKHRSDKYKTTRLDAKNTAVQWNGQFKINDGITGIRTPSSPFFFKCIPRPSRLLGASQIEICKLTRFRGQGVEVVMNDTNIKLVIIATNNSDNVQEDNSTARSGAAETTVTQGPSASNGLQIQIQGAASESDLHTPTRLINNTNLHNDPEMLKPSSLQIRMQSAAASEPDLHPPTRPIDNPNLHNEMLQASFLSKVMEVADPVMKVLEGLAQVHPIAEIALIAVSGIYKIVKAIENTHQEIVVLYKTMFQTYQVAVQNDSLTETLRNDSNFQDIFDSMVKHSMDCYMFISDFQSKSLVSRMFCFDTAQKIGEYIQVFEDLEAQLTGTQIKVTAVSLLKITPAIEEINFDSKLKLLNVGNTLRPKSRCLPGTRRATIRKIMNWTVSGEESVFLAVRSSRLWEELFDGNFAQHSRLAAFIRFDRNDYNDASMFIRTLAYKLARFDHRLGQAIVDELTKNEQIVDVTELSTQFNRLILEPLRKHQQDLRNGGSIVIIVDGLDECTRSDRAETDFRGQLLQLLIDNPFRLFPFVRLVLASRPEEDIKQMLTAQKHIVAFPLDISSAETEADIKCFLEHKLSEVDKRHPESRFLELCREKDAINQLSIRASGLFIWVSTVVSFVANYPARLQRILDTDVPKDALKALTTLYQTALESIAGEDGDADIRADIRSVLGRIMASNFLTPVTLNGPFTGTDSSDAFRPDRTTHVFEKLWSLIQKDDDTQRLSLLHKSFDDFLTDELRSREYYIDVKDYVLDWATTCTSYFINFLEKNIEHPRKGDPGAAFHEFAMISWDLFLKKLTFQDLESRPGLPEILTTMLQKYLLRLIILGPYLSGCLGRIVPQYLENKTENASDFEQLMRDSSEFITPGDQILEIPENLSISGEESSTTGSEDENSEDESTHTEDESTHTENENTHTEAKEQKKQKEDAEGAKGEE</sequence>
<evidence type="ECO:0000256" key="2">
    <source>
        <dbReference type="SAM" id="MobiDB-lite"/>
    </source>
</evidence>
<name>A0A4V6T5I3_DENBC</name>
<dbReference type="Proteomes" id="UP000297245">
    <property type="component" value="Unassembled WGS sequence"/>
</dbReference>